<dbReference type="InterPro" id="IPR016186">
    <property type="entry name" value="C-type_lectin-like/link_sf"/>
</dbReference>
<dbReference type="InterPro" id="IPR016187">
    <property type="entry name" value="CTDL_fold"/>
</dbReference>
<evidence type="ECO:0000256" key="3">
    <source>
        <dbReference type="PROSITE-ProRule" id="PRU00059"/>
    </source>
</evidence>
<keyword evidence="7" id="KW-1185">Reference proteome</keyword>
<dbReference type="AlphaFoldDB" id="A0ABD0KBH8"/>
<dbReference type="Proteomes" id="UP001519460">
    <property type="component" value="Unassembled WGS sequence"/>
</dbReference>
<dbReference type="SUPFAM" id="SSF56436">
    <property type="entry name" value="C-type lectin-like"/>
    <property type="match status" value="1"/>
</dbReference>
<dbReference type="CDD" id="cd00037">
    <property type="entry name" value="CLECT"/>
    <property type="match status" value="1"/>
</dbReference>
<dbReference type="InterPro" id="IPR035914">
    <property type="entry name" value="Sperma_CUB_dom_sf"/>
</dbReference>
<keyword evidence="4" id="KW-0732">Signal</keyword>
<accession>A0ABD0KBH8</accession>
<reference evidence="6 7" key="1">
    <citation type="journal article" date="2023" name="Sci. Data">
        <title>Genome assembly of the Korean intertidal mud-creeper Batillaria attramentaria.</title>
        <authorList>
            <person name="Patra A.K."/>
            <person name="Ho P.T."/>
            <person name="Jun S."/>
            <person name="Lee S.J."/>
            <person name="Kim Y."/>
            <person name="Won Y.J."/>
        </authorList>
    </citation>
    <scope>NUCLEOTIDE SEQUENCE [LARGE SCALE GENOMIC DNA]</scope>
    <source>
        <strain evidence="6">Wonlab-2016</strain>
    </source>
</reference>
<proteinExistence type="predicted"/>
<dbReference type="SMART" id="SM00042">
    <property type="entry name" value="CUB"/>
    <property type="match status" value="1"/>
</dbReference>
<dbReference type="InterPro" id="IPR000859">
    <property type="entry name" value="CUB_dom"/>
</dbReference>
<dbReference type="PANTHER" id="PTHR24251">
    <property type="entry name" value="OVOCHYMASE-RELATED"/>
    <property type="match status" value="1"/>
</dbReference>
<evidence type="ECO:0000256" key="2">
    <source>
        <dbReference type="ARBA" id="ARBA00023157"/>
    </source>
</evidence>
<dbReference type="PROSITE" id="PS01180">
    <property type="entry name" value="CUB"/>
    <property type="match status" value="1"/>
</dbReference>
<evidence type="ECO:0000259" key="5">
    <source>
        <dbReference type="PROSITE" id="PS01180"/>
    </source>
</evidence>
<feature type="signal peptide" evidence="4">
    <location>
        <begin position="1"/>
        <end position="23"/>
    </location>
</feature>
<sequence>MAGVVRLVSSVAILPVLIGFILTGTDEVTSKREHVDIKPTPSLENRGIERISATSSVDSQFTYVSPAYGNHPDEIQPSVSTEVDDNVNIITQRAHADLTASSVHSQFAHVSLARTYPAYGNHPDEIYPSVSAEVDFITHRTHADLTLSSAHGQFTHVSQVWTDLVYGNYSDQIQPSVSTATEMVDLLDTIPERTHADLTTPSIHSQFAHVSPAWADLVYESHPHEIHSSVSAEVGEHLDITAQRTDIQFGSSPAQIPQTTGLQTHATTFSEPVETIILVERLDLLSSSSVFAASTGSSGIPDSESSSSSVSFDRKDVVDSTSLAPVHEHNAISLSSEITSSCIIKQRHLKFTADEGEIYFEKRRETSTPYPGKHKQCTLQIEVPDTKIVHFTLFSFLANCQYFSLTVRDCGRSFRILYSFCRYTYTTFPSETVYTSNSFSNCILIQVRDNFEYQNYSLGINFTAALENSIPQLEVQFTSPMSGFIQTPGWNRSAPHPSPMDSFVRIDVPQNHSVLISFEHLDMSGTMPSCVLDILQLFLDGNDQINEVQDICGNAPPSPRLYHPKDTMYAQFKSYRNVNVHNGFRLRFTFHNYSALPEQLSDRKWNCSVPHWADFKQHIPCNLVPDCVSGEDEEDCPYSSDACGQGHFSVGGTCYRYVTSNHKLTWEEASAACLNRGERLASLSTLEKWYGVLEVLLNYGNRGGFLGLKSSNPSLPSM</sequence>
<dbReference type="EMBL" id="JACVVK020000210">
    <property type="protein sequence ID" value="KAK7484422.1"/>
    <property type="molecule type" value="Genomic_DNA"/>
</dbReference>
<dbReference type="Gene3D" id="2.60.120.290">
    <property type="entry name" value="Spermadhesin, CUB domain"/>
    <property type="match status" value="2"/>
</dbReference>
<dbReference type="SUPFAM" id="SSF49854">
    <property type="entry name" value="Spermadhesin, CUB domain"/>
    <property type="match status" value="2"/>
</dbReference>
<evidence type="ECO:0000256" key="1">
    <source>
        <dbReference type="ARBA" id="ARBA00022737"/>
    </source>
</evidence>
<gene>
    <name evidence="6" type="ORF">BaRGS_00024307</name>
</gene>
<evidence type="ECO:0000313" key="6">
    <source>
        <dbReference type="EMBL" id="KAK7484422.1"/>
    </source>
</evidence>
<dbReference type="Pfam" id="PF00431">
    <property type="entry name" value="CUB"/>
    <property type="match status" value="1"/>
</dbReference>
<comment type="caution">
    <text evidence="3">Lacks conserved residue(s) required for the propagation of feature annotation.</text>
</comment>
<keyword evidence="1" id="KW-0677">Repeat</keyword>
<evidence type="ECO:0000313" key="7">
    <source>
        <dbReference type="Proteomes" id="UP001519460"/>
    </source>
</evidence>
<protein>
    <recommendedName>
        <fullName evidence="5">CUB domain-containing protein</fullName>
    </recommendedName>
</protein>
<keyword evidence="2" id="KW-1015">Disulfide bond</keyword>
<organism evidence="6 7">
    <name type="scientific">Batillaria attramentaria</name>
    <dbReference type="NCBI Taxonomy" id="370345"/>
    <lineage>
        <taxon>Eukaryota</taxon>
        <taxon>Metazoa</taxon>
        <taxon>Spiralia</taxon>
        <taxon>Lophotrochozoa</taxon>
        <taxon>Mollusca</taxon>
        <taxon>Gastropoda</taxon>
        <taxon>Caenogastropoda</taxon>
        <taxon>Sorbeoconcha</taxon>
        <taxon>Cerithioidea</taxon>
        <taxon>Batillariidae</taxon>
        <taxon>Batillaria</taxon>
    </lineage>
</organism>
<name>A0ABD0KBH8_9CAEN</name>
<dbReference type="CDD" id="cd00041">
    <property type="entry name" value="CUB"/>
    <property type="match status" value="1"/>
</dbReference>
<comment type="caution">
    <text evidence="6">The sequence shown here is derived from an EMBL/GenBank/DDBJ whole genome shotgun (WGS) entry which is preliminary data.</text>
</comment>
<feature type="chain" id="PRO_5044885790" description="CUB domain-containing protein" evidence="4">
    <location>
        <begin position="24"/>
        <end position="718"/>
    </location>
</feature>
<evidence type="ECO:0000256" key="4">
    <source>
        <dbReference type="SAM" id="SignalP"/>
    </source>
</evidence>
<dbReference type="Gene3D" id="3.10.100.10">
    <property type="entry name" value="Mannose-Binding Protein A, subunit A"/>
    <property type="match status" value="1"/>
</dbReference>
<feature type="domain" description="CUB" evidence="5">
    <location>
        <begin position="473"/>
        <end position="591"/>
    </location>
</feature>